<dbReference type="InterPro" id="IPR011006">
    <property type="entry name" value="CheY-like_superfamily"/>
</dbReference>
<accession>A0ABW3PB14</accession>
<dbReference type="CDD" id="cd17620">
    <property type="entry name" value="REC_OmpR_KdpE-like"/>
    <property type="match status" value="1"/>
</dbReference>
<keyword evidence="7" id="KW-1185">Reference proteome</keyword>
<dbReference type="EMBL" id="JBHTLN010000001">
    <property type="protein sequence ID" value="MFD1122718.1"/>
    <property type="molecule type" value="Genomic_DNA"/>
</dbReference>
<gene>
    <name evidence="6" type="ORF">ACFQ2T_09410</name>
</gene>
<dbReference type="PROSITE" id="PS50110">
    <property type="entry name" value="RESPONSE_REGULATORY"/>
    <property type="match status" value="1"/>
</dbReference>
<sequence>MSESTKSSIVVIEDDEQIRKLVTMILEGEDFIVYSADTGKRGLVEVGTRKPDIAIIDLGLPDMDGVDLIQDIRVWGSLPIIVLSARTNEIEKVRALDAGADDYIIKPFGAAELLARVRAHLRRRNNNPSAQQSQVTFGEVTVDFIKRQVYRNGAPVSLTPIEYRLLTALLRSAGCVLTQRTLLKEVWGPSYVEHAHYLRIYMGHLRNKLERDPAQPRHLITEIAVGYRIVLEP</sequence>
<dbReference type="CDD" id="cd00383">
    <property type="entry name" value="trans_reg_C"/>
    <property type="match status" value="1"/>
</dbReference>
<feature type="domain" description="OmpR/PhoB-type" evidence="5">
    <location>
        <begin position="132"/>
        <end position="231"/>
    </location>
</feature>
<proteinExistence type="predicted"/>
<organism evidence="6 7">
    <name type="scientific">Methylophilus flavus</name>
    <dbReference type="NCBI Taxonomy" id="640084"/>
    <lineage>
        <taxon>Bacteria</taxon>
        <taxon>Pseudomonadati</taxon>
        <taxon>Pseudomonadota</taxon>
        <taxon>Betaproteobacteria</taxon>
        <taxon>Nitrosomonadales</taxon>
        <taxon>Methylophilaceae</taxon>
        <taxon>Methylophilus</taxon>
    </lineage>
</organism>
<feature type="domain" description="Response regulatory" evidence="4">
    <location>
        <begin position="8"/>
        <end position="121"/>
    </location>
</feature>
<dbReference type="Gene3D" id="3.40.50.2300">
    <property type="match status" value="1"/>
</dbReference>
<evidence type="ECO:0000256" key="3">
    <source>
        <dbReference type="PROSITE-ProRule" id="PRU01091"/>
    </source>
</evidence>
<dbReference type="Gene3D" id="6.10.250.690">
    <property type="match status" value="1"/>
</dbReference>
<dbReference type="InterPro" id="IPR036388">
    <property type="entry name" value="WH-like_DNA-bd_sf"/>
</dbReference>
<dbReference type="SMART" id="SM00862">
    <property type="entry name" value="Trans_reg_C"/>
    <property type="match status" value="1"/>
</dbReference>
<reference evidence="7" key="1">
    <citation type="journal article" date="2019" name="Int. J. Syst. Evol. Microbiol.">
        <title>The Global Catalogue of Microorganisms (GCM) 10K type strain sequencing project: providing services to taxonomists for standard genome sequencing and annotation.</title>
        <authorList>
            <consortium name="The Broad Institute Genomics Platform"/>
            <consortium name="The Broad Institute Genome Sequencing Center for Infectious Disease"/>
            <person name="Wu L."/>
            <person name="Ma J."/>
        </authorList>
    </citation>
    <scope>NUCLEOTIDE SEQUENCE [LARGE SCALE GENOMIC DNA]</scope>
    <source>
        <strain evidence="7">CCUG 58411</strain>
    </source>
</reference>
<evidence type="ECO:0000256" key="2">
    <source>
        <dbReference type="PROSITE-ProRule" id="PRU00169"/>
    </source>
</evidence>
<dbReference type="Pfam" id="PF00072">
    <property type="entry name" value="Response_reg"/>
    <property type="match status" value="1"/>
</dbReference>
<keyword evidence="1 3" id="KW-0238">DNA-binding</keyword>
<comment type="caution">
    <text evidence="6">The sequence shown here is derived from an EMBL/GenBank/DDBJ whole genome shotgun (WGS) entry which is preliminary data.</text>
</comment>
<dbReference type="InterPro" id="IPR001867">
    <property type="entry name" value="OmpR/PhoB-type_DNA-bd"/>
</dbReference>
<dbReference type="Proteomes" id="UP001597206">
    <property type="component" value="Unassembled WGS sequence"/>
</dbReference>
<dbReference type="InterPro" id="IPR001789">
    <property type="entry name" value="Sig_transdc_resp-reg_receiver"/>
</dbReference>
<dbReference type="PANTHER" id="PTHR48111:SF50">
    <property type="entry name" value="KDP OPERON TRANSCRIPTIONAL REGULATORY PROTEIN KDPE"/>
    <property type="match status" value="1"/>
</dbReference>
<evidence type="ECO:0000256" key="1">
    <source>
        <dbReference type="ARBA" id="ARBA00023125"/>
    </source>
</evidence>
<dbReference type="PANTHER" id="PTHR48111">
    <property type="entry name" value="REGULATOR OF RPOS"/>
    <property type="match status" value="1"/>
</dbReference>
<protein>
    <submittedName>
        <fullName evidence="6">Response regulator</fullName>
    </submittedName>
</protein>
<dbReference type="Pfam" id="PF00486">
    <property type="entry name" value="Trans_reg_C"/>
    <property type="match status" value="1"/>
</dbReference>
<dbReference type="Gene3D" id="1.10.10.10">
    <property type="entry name" value="Winged helix-like DNA-binding domain superfamily/Winged helix DNA-binding domain"/>
    <property type="match status" value="1"/>
</dbReference>
<dbReference type="SMART" id="SM00448">
    <property type="entry name" value="REC"/>
    <property type="match status" value="1"/>
</dbReference>
<feature type="modified residue" description="4-aspartylphosphate" evidence="2">
    <location>
        <position position="57"/>
    </location>
</feature>
<evidence type="ECO:0000259" key="5">
    <source>
        <dbReference type="PROSITE" id="PS51755"/>
    </source>
</evidence>
<dbReference type="SUPFAM" id="SSF52172">
    <property type="entry name" value="CheY-like"/>
    <property type="match status" value="1"/>
</dbReference>
<dbReference type="PROSITE" id="PS51755">
    <property type="entry name" value="OMPR_PHOB"/>
    <property type="match status" value="1"/>
</dbReference>
<evidence type="ECO:0000259" key="4">
    <source>
        <dbReference type="PROSITE" id="PS50110"/>
    </source>
</evidence>
<name>A0ABW3PB14_9PROT</name>
<evidence type="ECO:0000313" key="7">
    <source>
        <dbReference type="Proteomes" id="UP001597206"/>
    </source>
</evidence>
<evidence type="ECO:0000313" key="6">
    <source>
        <dbReference type="EMBL" id="MFD1122718.1"/>
    </source>
</evidence>
<dbReference type="InterPro" id="IPR039420">
    <property type="entry name" value="WalR-like"/>
</dbReference>
<feature type="DNA-binding region" description="OmpR/PhoB-type" evidence="3">
    <location>
        <begin position="132"/>
        <end position="231"/>
    </location>
</feature>
<keyword evidence="2" id="KW-0597">Phosphoprotein</keyword>
<dbReference type="RefSeq" id="WP_379033559.1">
    <property type="nucleotide sequence ID" value="NZ_JBHTLN010000001.1"/>
</dbReference>